<keyword evidence="4 7" id="KW-0119">Carbohydrate metabolism</keyword>
<keyword evidence="6 7" id="KW-0624">Polysaccharide degradation</keyword>
<evidence type="ECO:0000256" key="7">
    <source>
        <dbReference type="PROSITE-ProRule" id="PRU10059"/>
    </source>
</evidence>
<comment type="catalytic activity">
    <reaction evidence="1 9">
        <text>Endohydrolysis of (1-&gt;4)-beta-D-glucosidic linkages in cellulose, lichenin and cereal beta-D-glucans.</text>
        <dbReference type="EC" id="3.2.1.4"/>
    </reaction>
</comment>
<dbReference type="AlphaFoldDB" id="A0A1R1RZD8"/>
<feature type="chain" id="PRO_5043074182" description="Endoglucanase" evidence="9">
    <location>
        <begin position="27"/>
        <end position="655"/>
    </location>
</feature>
<dbReference type="InterPro" id="IPR036966">
    <property type="entry name" value="CBM3_sf"/>
</dbReference>
<dbReference type="SUPFAM" id="SSF49384">
    <property type="entry name" value="Carbohydrate-binding domain"/>
    <property type="match status" value="1"/>
</dbReference>
<evidence type="ECO:0000256" key="9">
    <source>
        <dbReference type="RuleBase" id="RU361166"/>
    </source>
</evidence>
<dbReference type="InterPro" id="IPR001956">
    <property type="entry name" value="CBM3"/>
</dbReference>
<evidence type="ECO:0000256" key="1">
    <source>
        <dbReference type="ARBA" id="ARBA00000966"/>
    </source>
</evidence>
<feature type="active site" evidence="8">
    <location>
        <position position="452"/>
    </location>
</feature>
<feature type="domain" description="CBM3" evidence="10">
    <location>
        <begin position="496"/>
        <end position="654"/>
    </location>
</feature>
<dbReference type="Gene3D" id="2.60.40.710">
    <property type="entry name" value="Endoglucanase-like"/>
    <property type="match status" value="1"/>
</dbReference>
<evidence type="ECO:0000256" key="8">
    <source>
        <dbReference type="PROSITE-ProRule" id="PRU10060"/>
    </source>
</evidence>
<protein>
    <recommendedName>
        <fullName evidence="9">Endoglucanase</fullName>
        <ecNumber evidence="9">3.2.1.4</ecNumber>
    </recommendedName>
</protein>
<dbReference type="SUPFAM" id="SSF48208">
    <property type="entry name" value="Six-hairpin glycosidases"/>
    <property type="match status" value="1"/>
</dbReference>
<dbReference type="PROSITE" id="PS51172">
    <property type="entry name" value="CBM3"/>
    <property type="match status" value="1"/>
</dbReference>
<evidence type="ECO:0000256" key="2">
    <source>
        <dbReference type="ARBA" id="ARBA00022801"/>
    </source>
</evidence>
<keyword evidence="12" id="KW-1185">Reference proteome</keyword>
<comment type="similarity">
    <text evidence="7 9">Belongs to the glycosyl hydrolase 9 (cellulase E) family.</text>
</comment>
<dbReference type="OrthoDB" id="9758662at2"/>
<dbReference type="InterPro" id="IPR012341">
    <property type="entry name" value="6hp_glycosidase-like_sf"/>
</dbReference>
<feature type="active site" evidence="8">
    <location>
        <position position="461"/>
    </location>
</feature>
<dbReference type="GO" id="GO:0008810">
    <property type="term" value="F:cellulase activity"/>
    <property type="evidence" value="ECO:0007669"/>
    <property type="project" value="UniProtKB-EC"/>
</dbReference>
<dbReference type="InterPro" id="IPR008928">
    <property type="entry name" value="6-hairpin_glycosidase_sf"/>
</dbReference>
<evidence type="ECO:0000256" key="5">
    <source>
        <dbReference type="ARBA" id="ARBA00023295"/>
    </source>
</evidence>
<feature type="signal peptide" evidence="9">
    <location>
        <begin position="1"/>
        <end position="26"/>
    </location>
</feature>
<dbReference type="GO" id="GO:0030248">
    <property type="term" value="F:cellulose binding"/>
    <property type="evidence" value="ECO:0007669"/>
    <property type="project" value="InterPro"/>
</dbReference>
<name>A0A1R1RZD8_9BACI</name>
<keyword evidence="3 9" id="KW-0136">Cellulose degradation</keyword>
<keyword evidence="2 7" id="KW-0378">Hydrolase</keyword>
<dbReference type="GO" id="GO:0030245">
    <property type="term" value="P:cellulose catabolic process"/>
    <property type="evidence" value="ECO:0007669"/>
    <property type="project" value="UniProtKB-KW"/>
</dbReference>
<evidence type="ECO:0000313" key="11">
    <source>
        <dbReference type="EMBL" id="OMI08079.1"/>
    </source>
</evidence>
<gene>
    <name evidence="11" type="ORF">BW143_05665</name>
</gene>
<evidence type="ECO:0000259" key="10">
    <source>
        <dbReference type="PROSITE" id="PS51172"/>
    </source>
</evidence>
<keyword evidence="9" id="KW-0732">Signal</keyword>
<proteinExistence type="inferred from homology"/>
<evidence type="ECO:0000256" key="6">
    <source>
        <dbReference type="ARBA" id="ARBA00023326"/>
    </source>
</evidence>
<dbReference type="PROSITE" id="PS00592">
    <property type="entry name" value="GH9_2"/>
    <property type="match status" value="1"/>
</dbReference>
<dbReference type="InterPro" id="IPR008965">
    <property type="entry name" value="CBM2/CBM3_carb-bd_dom_sf"/>
</dbReference>
<dbReference type="Pfam" id="PF00759">
    <property type="entry name" value="Glyco_hydro_9"/>
    <property type="match status" value="1"/>
</dbReference>
<dbReference type="Pfam" id="PF00942">
    <property type="entry name" value="CBM_3"/>
    <property type="match status" value="1"/>
</dbReference>
<dbReference type="PROSITE" id="PS00698">
    <property type="entry name" value="GH9_3"/>
    <property type="match status" value="1"/>
</dbReference>
<dbReference type="EC" id="3.2.1.4" evidence="9"/>
<evidence type="ECO:0000256" key="4">
    <source>
        <dbReference type="ARBA" id="ARBA00023277"/>
    </source>
</evidence>
<accession>A0A1R1RZD8</accession>
<keyword evidence="5 7" id="KW-0326">Glycosidase</keyword>
<feature type="active site" evidence="7">
    <location>
        <position position="414"/>
    </location>
</feature>
<dbReference type="SMART" id="SM01067">
    <property type="entry name" value="CBM_3"/>
    <property type="match status" value="1"/>
</dbReference>
<dbReference type="EMBL" id="MTJL01000008">
    <property type="protein sequence ID" value="OMI08079.1"/>
    <property type="molecule type" value="Genomic_DNA"/>
</dbReference>
<accession>A0A1R1QTU4</accession>
<evidence type="ECO:0000313" key="12">
    <source>
        <dbReference type="Proteomes" id="UP000187367"/>
    </source>
</evidence>
<comment type="caution">
    <text evidence="11">The sequence shown here is derived from an EMBL/GenBank/DDBJ whole genome shotgun (WGS) entry which is preliminary data.</text>
</comment>
<dbReference type="PANTHER" id="PTHR22298">
    <property type="entry name" value="ENDO-1,4-BETA-GLUCANASE"/>
    <property type="match status" value="1"/>
</dbReference>
<dbReference type="Gene3D" id="1.50.10.10">
    <property type="match status" value="1"/>
</dbReference>
<dbReference type="FunFam" id="1.50.10.10:FF:000020">
    <property type="entry name" value="Endoglucanase"/>
    <property type="match status" value="1"/>
</dbReference>
<evidence type="ECO:0000256" key="3">
    <source>
        <dbReference type="ARBA" id="ARBA00023001"/>
    </source>
</evidence>
<dbReference type="InterPro" id="IPR001701">
    <property type="entry name" value="Glyco_hydro_9"/>
</dbReference>
<reference evidence="11 12" key="1">
    <citation type="submission" date="2017-01" db="EMBL/GenBank/DDBJ databases">
        <title>Bacillus phylogenomics.</title>
        <authorList>
            <person name="Dunlap C."/>
        </authorList>
    </citation>
    <scope>NUCLEOTIDE SEQUENCE [LARGE SCALE GENOMIC DNA]</scope>
    <source>
        <strain evidence="11 12">NRRL B-41282</strain>
    </source>
</reference>
<dbReference type="Proteomes" id="UP000187367">
    <property type="component" value="Unassembled WGS sequence"/>
</dbReference>
<dbReference type="InterPro" id="IPR033126">
    <property type="entry name" value="Glyco_hydro_9_Asp/Glu_AS"/>
</dbReference>
<organism evidence="11 12">
    <name type="scientific">Bacillus swezeyi</name>
    <dbReference type="NCBI Taxonomy" id="1925020"/>
    <lineage>
        <taxon>Bacteria</taxon>
        <taxon>Bacillati</taxon>
        <taxon>Bacillota</taxon>
        <taxon>Bacilli</taxon>
        <taxon>Bacillales</taxon>
        <taxon>Bacillaceae</taxon>
        <taxon>Bacillus</taxon>
    </lineage>
</organism>
<sequence length="655" mass="73685">MKQNAYLKMKTFFFGLLLVFGMMMPAADRSGAVYAEGNPQNYAELLQKSILFYEAQRSGKLSENSRLNWRGDSALEDGKDVGHDLTGGWYDAGDHVKFGLPMAYSAAVLSWSVYEYRDAYEEAGQLDAILNNIKWATDYFMKAHTAPNELWGQVGNGAQDHAWWGPAEVMPMKRPAYKIDASCPGSDLAGGTAAALASASIIFKPTDSSYSTKLLSHAKELYDFADRYRGKYSDCITDAQQYYNSWSGYQDELTWGAVWLYLATDEQKYLDKALVSVSDWGALSSWPYRWTLSWDDVTYGAQLLLARLTNDSRFTASVERNLDYWSTGYSQNGSTERITYTPGGLAWLEQWGALRYASNAAFLAFVYSDWVKDADKANRYRDFAVQQMNYMLGDNPHNRSFVVGYGTNPPKHPHHRTAHGSWADQMNVPEHHRHTLYGALVGGPGRDDSYRDEISDYVSNEVAIDYNAAFTGNIAKMFQLYGAGQTPLPHFPEKETPEDEFFAEASINSSGDSYSEIRVQLNNRSGWPARKTDKLSFRYYVDLTEAAKAGYSPEHIKVEIGGYNEGATVSQLKPHHSGKHVYYTEISFSGVMIYPGGQSAHKKEVQFRMSAPTGTTFWNPENDYSYQGLSHSLAKTRYIPVYDEGRLVFGKEPDS</sequence>
<dbReference type="InterPro" id="IPR018221">
    <property type="entry name" value="Glyco_hydro_9_His_AS"/>
</dbReference>